<reference evidence="3 4" key="1">
    <citation type="submission" date="2016-02" db="EMBL/GenBank/DDBJ databases">
        <authorList>
            <person name="Teng J.L."/>
            <person name="Tang Y."/>
            <person name="Huang Y."/>
            <person name="Guo F."/>
            <person name="Wei W."/>
            <person name="Chen J.H."/>
            <person name="Wong S.Y."/>
            <person name="Lau S.K."/>
            <person name="Woo P.C."/>
        </authorList>
    </citation>
    <scope>NUCLEOTIDE SEQUENCE [LARGE SCALE GENOMIC DNA]</scope>
    <source>
        <strain evidence="3 4">JCM 13375</strain>
    </source>
</reference>
<feature type="compositionally biased region" description="Basic residues" evidence="2">
    <location>
        <begin position="277"/>
        <end position="286"/>
    </location>
</feature>
<evidence type="ECO:0000256" key="2">
    <source>
        <dbReference type="SAM" id="MobiDB-lite"/>
    </source>
</evidence>
<keyword evidence="4" id="KW-1185">Reference proteome</keyword>
<evidence type="ECO:0000256" key="1">
    <source>
        <dbReference type="SAM" id="Coils"/>
    </source>
</evidence>
<accession>A0A137ZRQ1</accession>
<sequence length="306" mass="33999">MPVIVRAPASTSAQIKHIPPTLGDLVDEPLADVLAIATDPQETPVTTPEPPLDELDQTARDYLAHPGAQRQTAWLIVDRLNQERKRLHRELAEAQLELAEARRPVHSPGWYRTMTTDAATERYGFPAPDCYPLEHTATDGSKWFLDQGGKGWTLSEYMDDDTHLLKVWEQNLLDGARVLAGGMEQERTVLTPDGMRIVVVTGDELDRLAAEIRAEATVVDAQVHEDCCGEHGTPTGLRWAADEVEQSMRDEWENAPQLAAGDRDRDTGPSSTSRAASTRRGRRTSRIHAAQQQHSTTEAPVHDTRR</sequence>
<proteinExistence type="predicted"/>
<dbReference type="EMBL" id="LSRE01000002">
    <property type="protein sequence ID" value="KXP00882.1"/>
    <property type="molecule type" value="Genomic_DNA"/>
</dbReference>
<evidence type="ECO:0000313" key="3">
    <source>
        <dbReference type="EMBL" id="KXP00882.1"/>
    </source>
</evidence>
<dbReference type="Proteomes" id="UP000070409">
    <property type="component" value="Unassembled WGS sequence"/>
</dbReference>
<name>A0A137ZRQ1_9ACTN</name>
<evidence type="ECO:0000313" key="4">
    <source>
        <dbReference type="Proteomes" id="UP000070409"/>
    </source>
</evidence>
<dbReference type="RefSeq" id="WP_068743654.1">
    <property type="nucleotide sequence ID" value="NZ_LSRE01000002.1"/>
</dbReference>
<gene>
    <name evidence="3" type="ORF">AXK61_12805</name>
</gene>
<keyword evidence="1" id="KW-0175">Coiled coil</keyword>
<comment type="caution">
    <text evidence="3">The sequence shown here is derived from an EMBL/GenBank/DDBJ whole genome shotgun (WGS) entry which is preliminary data.</text>
</comment>
<protein>
    <recommendedName>
        <fullName evidence="5">DUF222 domain-containing protein</fullName>
    </recommendedName>
</protein>
<evidence type="ECO:0008006" key="5">
    <source>
        <dbReference type="Google" id="ProtNLM"/>
    </source>
</evidence>
<feature type="region of interest" description="Disordered" evidence="2">
    <location>
        <begin position="254"/>
        <end position="306"/>
    </location>
</feature>
<feature type="coiled-coil region" evidence="1">
    <location>
        <begin position="77"/>
        <end position="104"/>
    </location>
</feature>
<organism evidence="3 4">
    <name type="scientific">Tsukamurella pseudospumae</name>
    <dbReference type="NCBI Taxonomy" id="239498"/>
    <lineage>
        <taxon>Bacteria</taxon>
        <taxon>Bacillati</taxon>
        <taxon>Actinomycetota</taxon>
        <taxon>Actinomycetes</taxon>
        <taxon>Mycobacteriales</taxon>
        <taxon>Tsukamurellaceae</taxon>
        <taxon>Tsukamurella</taxon>
    </lineage>
</organism>